<proteinExistence type="predicted"/>
<dbReference type="PROSITE" id="PS50837">
    <property type="entry name" value="NACHT"/>
    <property type="match status" value="1"/>
</dbReference>
<evidence type="ECO:0000259" key="2">
    <source>
        <dbReference type="PROSITE" id="PS50837"/>
    </source>
</evidence>
<dbReference type="InterPro" id="IPR027417">
    <property type="entry name" value="P-loop_NTPase"/>
</dbReference>
<dbReference type="SUPFAM" id="SSF56300">
    <property type="entry name" value="Metallo-dependent phosphatases"/>
    <property type="match status" value="1"/>
</dbReference>
<feature type="compositionally biased region" description="Basic and acidic residues" evidence="1">
    <location>
        <begin position="752"/>
        <end position="770"/>
    </location>
</feature>
<dbReference type="STRING" id="52.CMC5_044090"/>
<sequence length="1231" mass="133328">MMSVTLHQMPEPGKRRDVLPPLRWLHLSDLCLGEGGRHRRPQALEGLLRAFGEGGALSGRRPDLVFCTGDVALSGKPEQYRMAWWFFEDLARATGVPIERIFVVPGNHDVDRARVSPRFSLSLDDRAAAEAFFGPEGIEDRAIAFRRFDAFSALQRDGFGLQLSAERPFLLARCTVAGRRVGVLGLNSAWLAHEDGARGRLLVGEGVVRKGLAALKEELHGERPEVRVALLHHPLGWLRDFEQAAIRELLMEGVDFVLHGRPSGERAVLAEGSAGAAILAAGGALDGAVDEGGALLVEVGESGTLVTPVALTSEPEARRGGVVVSMGTPVPLPWRGRARGAGGGSAAPGDVGTYLRRLENETRWATLLGLSSGANALRIPLEQVFVPLRAQELGAEARSASEPEGPAARGAGELPARAGVMELWGKATFLALIGGPGSGKTTLLRRLAYLGARAFAGDAAARALLLLEASGEKSLPLLVPLPQIAGGLRAGGGAGGLVAAIADWAAREGGLSEAWLHEALLARQVTLLLDGLDEIPDLAHRQQVVEALVALARELAAVEGPGTMVVTTRPAGYGGGARLVSPFVEAQLLDLEPVEVDHFITQWVRAAEQIPSEVRLEQHPHAARQVASLRAAIQASEALVALAGQPLLLTEMAFVYHRRGHIPEQRALLYEAALEVLLRPFEGHAHFRRAVVHGGLSAVAWHLMALSAPEDLREAEQLDVLAEVVARRLSGRELSEPEHADSGSAEGGLAERTSEERTSEERASEARSEIDEALREEATALLEAQAREAGIVRISADQRCRFAHRTLQEYLAAVQLTDLTEAELQQVVAARVDEPSFRETLRLGVGILAAHRPRALSRLLSSLSGSPERPLLQRARGAAGAVSLLADVAMFDLEPFLLAPIREERDAMLGVLADPGAPELLRVGVGEALGRVGDPRLTTDLRWVEVPEGAFFRGAPARDEEAMEDERPGHEVPWLHAFQIQRWPVTIEEYTRFVEDRGYEARSFWSEPGWAFRLRGHVTAPEGWAVQRRGPWNAPVTGLSYWEAEAYCRWLERRRKSALPPGWQIRLPTESEWEKAARGGLVLGEGEANPAPERQYPWTGPWDTYQANTGFRFQRVTPVGCFPGGSGPYGAWDQAGNVWEWCMDWYDPGAWAAYERAGESGRLVALDESAVPEMPILDEQGRTAHARCRVLRGGGWGIGALIARVSYRGRGEPWRRDGVIGLRCAAGPPVS</sequence>
<dbReference type="InterPro" id="IPR051043">
    <property type="entry name" value="Sulfatase_Mod_Factor_Kinase"/>
</dbReference>
<accession>A0A0K1EHA9</accession>
<feature type="region of interest" description="Disordered" evidence="1">
    <location>
        <begin position="732"/>
        <end position="770"/>
    </location>
</feature>
<dbReference type="GO" id="GO:0120147">
    <property type="term" value="F:formylglycine-generating oxidase activity"/>
    <property type="evidence" value="ECO:0007669"/>
    <property type="project" value="TreeGrafter"/>
</dbReference>
<dbReference type="InterPro" id="IPR004843">
    <property type="entry name" value="Calcineurin-like_PHP"/>
</dbReference>
<dbReference type="AlphaFoldDB" id="A0A0K1EHA9"/>
<dbReference type="KEGG" id="ccro:CMC5_044090"/>
<dbReference type="EMBL" id="CP012159">
    <property type="protein sequence ID" value="AKT40256.1"/>
    <property type="molecule type" value="Genomic_DNA"/>
</dbReference>
<evidence type="ECO:0000256" key="1">
    <source>
        <dbReference type="SAM" id="MobiDB-lite"/>
    </source>
</evidence>
<dbReference type="InterPro" id="IPR007111">
    <property type="entry name" value="NACHT_NTPase"/>
</dbReference>
<dbReference type="PATRIC" id="fig|52.7.peg.4860"/>
<name>A0A0K1EHA9_CHOCO</name>
<dbReference type="Pfam" id="PF03781">
    <property type="entry name" value="FGE-sulfatase"/>
    <property type="match status" value="1"/>
</dbReference>
<dbReference type="InterPro" id="IPR016187">
    <property type="entry name" value="CTDL_fold"/>
</dbReference>
<dbReference type="PANTHER" id="PTHR23150">
    <property type="entry name" value="SULFATASE MODIFYING FACTOR 1, 2"/>
    <property type="match status" value="1"/>
</dbReference>
<protein>
    <recommendedName>
        <fullName evidence="2">NACHT domain-containing protein</fullName>
    </recommendedName>
</protein>
<dbReference type="Gene3D" id="3.40.50.300">
    <property type="entry name" value="P-loop containing nucleotide triphosphate hydrolases"/>
    <property type="match status" value="1"/>
</dbReference>
<reference evidence="3 4" key="1">
    <citation type="submission" date="2015-07" db="EMBL/GenBank/DDBJ databases">
        <title>Genome analysis of myxobacterium Chondromyces crocatus Cm c5 reveals a high potential for natural compound synthesis and the genetic basis for the loss of fruiting body formation.</title>
        <authorList>
            <person name="Zaburannyi N."/>
            <person name="Bunk B."/>
            <person name="Maier J."/>
            <person name="Overmann J."/>
            <person name="Mueller R."/>
        </authorList>
    </citation>
    <scope>NUCLEOTIDE SEQUENCE [LARGE SCALE GENOMIC DNA]</scope>
    <source>
        <strain evidence="3 4">Cm c5</strain>
    </source>
</reference>
<dbReference type="InterPro" id="IPR005532">
    <property type="entry name" value="SUMF_dom"/>
</dbReference>
<dbReference type="InterPro" id="IPR029052">
    <property type="entry name" value="Metallo-depent_PP-like"/>
</dbReference>
<feature type="compositionally biased region" description="Basic and acidic residues" evidence="1">
    <location>
        <begin position="732"/>
        <end position="741"/>
    </location>
</feature>
<dbReference type="SUPFAM" id="SSF56436">
    <property type="entry name" value="C-type lectin-like"/>
    <property type="match status" value="1"/>
</dbReference>
<feature type="domain" description="NACHT" evidence="2">
    <location>
        <begin position="428"/>
        <end position="570"/>
    </location>
</feature>
<gene>
    <name evidence="3" type="ORF">CMC5_044090</name>
</gene>
<dbReference type="GO" id="GO:0016787">
    <property type="term" value="F:hydrolase activity"/>
    <property type="evidence" value="ECO:0007669"/>
    <property type="project" value="InterPro"/>
</dbReference>
<dbReference type="Pfam" id="PF00149">
    <property type="entry name" value="Metallophos"/>
    <property type="match status" value="1"/>
</dbReference>
<dbReference type="PANTHER" id="PTHR23150:SF19">
    <property type="entry name" value="FORMYLGLYCINE-GENERATING ENZYME"/>
    <property type="match status" value="1"/>
</dbReference>
<keyword evidence="4" id="KW-1185">Reference proteome</keyword>
<evidence type="ECO:0000313" key="3">
    <source>
        <dbReference type="EMBL" id="AKT40256.1"/>
    </source>
</evidence>
<dbReference type="OrthoDB" id="5526615at2"/>
<dbReference type="Gene3D" id="3.90.1580.10">
    <property type="entry name" value="paralog of FGE (formylglycine-generating enzyme)"/>
    <property type="match status" value="1"/>
</dbReference>
<dbReference type="SUPFAM" id="SSF52540">
    <property type="entry name" value="P-loop containing nucleoside triphosphate hydrolases"/>
    <property type="match status" value="1"/>
</dbReference>
<dbReference type="Proteomes" id="UP000067626">
    <property type="component" value="Chromosome"/>
</dbReference>
<organism evidence="3 4">
    <name type="scientific">Chondromyces crocatus</name>
    <dbReference type="NCBI Taxonomy" id="52"/>
    <lineage>
        <taxon>Bacteria</taxon>
        <taxon>Pseudomonadati</taxon>
        <taxon>Myxococcota</taxon>
        <taxon>Polyangia</taxon>
        <taxon>Polyangiales</taxon>
        <taxon>Polyangiaceae</taxon>
        <taxon>Chondromyces</taxon>
    </lineage>
</organism>
<evidence type="ECO:0000313" key="4">
    <source>
        <dbReference type="Proteomes" id="UP000067626"/>
    </source>
</evidence>
<dbReference type="InterPro" id="IPR042095">
    <property type="entry name" value="SUMF_sf"/>
</dbReference>
<dbReference type="Gene3D" id="3.60.21.10">
    <property type="match status" value="1"/>
</dbReference>